<protein>
    <submittedName>
        <fullName evidence="1">Uncharacterized protein</fullName>
    </submittedName>
</protein>
<organism evidence="1 2">
    <name type="scientific">Roseiconus lacunae</name>
    <dbReference type="NCBI Taxonomy" id="2605694"/>
    <lineage>
        <taxon>Bacteria</taxon>
        <taxon>Pseudomonadati</taxon>
        <taxon>Planctomycetota</taxon>
        <taxon>Planctomycetia</taxon>
        <taxon>Pirellulales</taxon>
        <taxon>Pirellulaceae</taxon>
        <taxon>Roseiconus</taxon>
    </lineage>
</organism>
<keyword evidence="2" id="KW-1185">Reference proteome</keyword>
<accession>A0ABT7PF59</accession>
<comment type="caution">
    <text evidence="1">The sequence shown here is derived from an EMBL/GenBank/DDBJ whole genome shotgun (WGS) entry which is preliminary data.</text>
</comment>
<name>A0ABT7PF59_9BACT</name>
<dbReference type="EMBL" id="JASZZN010000004">
    <property type="protein sequence ID" value="MDM4015129.1"/>
    <property type="molecule type" value="Genomic_DNA"/>
</dbReference>
<evidence type="ECO:0000313" key="2">
    <source>
        <dbReference type="Proteomes" id="UP001239462"/>
    </source>
</evidence>
<evidence type="ECO:0000313" key="1">
    <source>
        <dbReference type="EMBL" id="MDM4015129.1"/>
    </source>
</evidence>
<dbReference type="Proteomes" id="UP001239462">
    <property type="component" value="Unassembled WGS sequence"/>
</dbReference>
<dbReference type="RefSeq" id="WP_149496405.1">
    <property type="nucleotide sequence ID" value="NZ_JASZZN010000004.1"/>
</dbReference>
<sequence length="72" mass="8079">MNQNDINRAVARATGETVTAIKRLGFLIADPDQPFEDPTDPVHGGRVLDWDDFEFLSEEPDERCFDPEAALC</sequence>
<reference evidence="1 2" key="1">
    <citation type="submission" date="2023-06" db="EMBL/GenBank/DDBJ databases">
        <title>Roseiconus lacunae JC819 isolated from Gulf of Mannar region, Tamil Nadu.</title>
        <authorList>
            <person name="Pk S."/>
            <person name="Ch S."/>
            <person name="Ch V.R."/>
        </authorList>
    </citation>
    <scope>NUCLEOTIDE SEQUENCE [LARGE SCALE GENOMIC DNA]</scope>
    <source>
        <strain evidence="1 2">JC819</strain>
    </source>
</reference>
<gene>
    <name evidence="1" type="ORF">QTN89_06780</name>
</gene>
<proteinExistence type="predicted"/>